<dbReference type="GO" id="GO:0016625">
    <property type="term" value="F:oxidoreductase activity, acting on the aldehyde or oxo group of donors, iron-sulfur protein as acceptor"/>
    <property type="evidence" value="ECO:0007669"/>
    <property type="project" value="InterPro"/>
</dbReference>
<evidence type="ECO:0000256" key="8">
    <source>
        <dbReference type="ARBA" id="ARBA00049934"/>
    </source>
</evidence>
<keyword evidence="11" id="KW-1185">Reference proteome</keyword>
<evidence type="ECO:0000256" key="3">
    <source>
        <dbReference type="ARBA" id="ARBA00022485"/>
    </source>
</evidence>
<keyword evidence="6" id="KW-0408">Iron</keyword>
<evidence type="ECO:0000313" key="10">
    <source>
        <dbReference type="EMBL" id="BAI60730.1"/>
    </source>
</evidence>
<evidence type="ECO:0000256" key="1">
    <source>
        <dbReference type="ARBA" id="ARBA00001966"/>
    </source>
</evidence>
<dbReference type="SUPFAM" id="SSF56228">
    <property type="entry name" value="Aldehyde ferredoxin oxidoreductase, N-terminal domain"/>
    <property type="match status" value="1"/>
</dbReference>
<comment type="cofactor">
    <cofactor evidence="1">
        <name>[4Fe-4S] cluster</name>
        <dbReference type="ChEBI" id="CHEBI:49883"/>
    </cofactor>
</comment>
<evidence type="ECO:0000256" key="6">
    <source>
        <dbReference type="ARBA" id="ARBA00023004"/>
    </source>
</evidence>
<dbReference type="InterPro" id="IPR013983">
    <property type="entry name" value="Ald_Fedxn_OxRdtase_N"/>
</dbReference>
<comment type="cofactor">
    <cofactor evidence="8">
        <name>tungstopterin</name>
        <dbReference type="ChEBI" id="CHEBI:30402"/>
    </cofactor>
</comment>
<dbReference type="RefSeq" id="WP_012899410.1">
    <property type="nucleotide sequence ID" value="NC_013665.1"/>
</dbReference>
<gene>
    <name evidence="10" type="ordered locus">MCP_0658</name>
</gene>
<evidence type="ECO:0000256" key="4">
    <source>
        <dbReference type="ARBA" id="ARBA00022723"/>
    </source>
</evidence>
<dbReference type="InParanoid" id="D1YWA8"/>
<accession>D1YWA8</accession>
<dbReference type="InterPro" id="IPR036503">
    <property type="entry name" value="Ald_Fedxn_OxRdtase_N_sf"/>
</dbReference>
<comment type="similarity">
    <text evidence="2">Belongs to the AOR/FOR family.</text>
</comment>
<evidence type="ECO:0000313" key="11">
    <source>
        <dbReference type="Proteomes" id="UP000001882"/>
    </source>
</evidence>
<reference evidence="10 11" key="2">
    <citation type="journal article" date="2008" name="Int. J. Syst. Evol. Microbiol.">
        <title>Methanocella paludicola gen. nov., sp. nov., a methane-producing archaeon, the first isolate of the lineage 'Rice Cluster I', and proposal of the new archaeal order Methanocellales ord. nov.</title>
        <authorList>
            <person name="Sakai S."/>
            <person name="Imachi H."/>
            <person name="Hanada S."/>
            <person name="Ohashi A."/>
            <person name="Harada H."/>
            <person name="Kamagata Y."/>
        </authorList>
    </citation>
    <scope>NUCLEOTIDE SEQUENCE [LARGE SCALE GENOMIC DNA]</scope>
    <source>
        <strain evidence="11">DSM 17711 / JCM 13418 / NBRC 101707 / SANAE</strain>
    </source>
</reference>
<dbReference type="GeneID" id="8680711"/>
<feature type="domain" description="Aldehyde ferredoxin oxidoreductase N-terminal" evidence="9">
    <location>
        <begin position="6"/>
        <end position="208"/>
    </location>
</feature>
<sequence length="630" mass="68245">MKGLSGRLIRVNLTDGSVNIEDYDEGDARKYLGGKGLAAYYAFKEIKRGTDPLGPDNKLYLFTGTLTGTPAPLGNRTVAATKSPSTGTFTDSYMGGFWGPELRFAGYDGVILEGASAEPVRIHIQDDDIRLLSARNLWGMDTWQTEAEIKKLHGPTKKPIKVLSIGPAGERKDLLAAIIADARAAARGGVGAVMGSKNLKAVSVLGSKRPQLHDPKTMMGLVKEQNARLNKNPVTSDALRLRGTPNILLGVNAAGALPYNDFSGEMNPEADRIDGDALKTVLWNDGKNWHPCWNCTVKCTHFHVLEQPGFEGKIDDGPEYETVGLLGSNCGINDPKAISLADYILDGYGLDTMSVGDTIAFLMDCYEKGLIGKDMTNDVDLRFGSVDAWMAAINAAGRGEGTLGRLVANGCLRATEEIGKGSMDFAPQVKGMEIPSYDPRSGEGTALSYARCERGADHLKPWVFNKEWLSSAERTDPFTTEDKPSLIKRENEGSAVLDCLCVCRFAGNELSLEGDFILLANAATGFNYQWHEFWETGERSINIARAFGAREGLGRAQDSLPKKFSTEPLKEGMAKGGMAHVEKMLSKYYELCGWDENGVPGPQKLRELGLDFVADELRAAGIGPEEARAA</sequence>
<dbReference type="InterPro" id="IPR036021">
    <property type="entry name" value="Tungsten_al_ferr_oxy-like_C"/>
</dbReference>
<dbReference type="GO" id="GO:0046872">
    <property type="term" value="F:metal ion binding"/>
    <property type="evidence" value="ECO:0007669"/>
    <property type="project" value="UniProtKB-KW"/>
</dbReference>
<dbReference type="PANTHER" id="PTHR30038:SF0">
    <property type="entry name" value="TUNGSTEN-CONTAINING ALDEHYDE FERREDOXIN OXIDOREDUCTASE"/>
    <property type="match status" value="1"/>
</dbReference>
<dbReference type="SMART" id="SM00790">
    <property type="entry name" value="AFOR_N"/>
    <property type="match status" value="1"/>
</dbReference>
<proteinExistence type="inferred from homology"/>
<dbReference type="eggNOG" id="arCOG00707">
    <property type="taxonomic scope" value="Archaea"/>
</dbReference>
<dbReference type="InterPro" id="IPR001203">
    <property type="entry name" value="OxRdtase_Ald_Fedxn_C"/>
</dbReference>
<dbReference type="GO" id="GO:0051539">
    <property type="term" value="F:4 iron, 4 sulfur cluster binding"/>
    <property type="evidence" value="ECO:0007669"/>
    <property type="project" value="UniProtKB-KW"/>
</dbReference>
<dbReference type="InterPro" id="IPR013985">
    <property type="entry name" value="Ald_Fedxn_OxRdtase_dom3"/>
</dbReference>
<keyword evidence="5" id="KW-0560">Oxidoreductase</keyword>
<dbReference type="InterPro" id="IPR051919">
    <property type="entry name" value="W-dependent_AOR"/>
</dbReference>
<dbReference type="Pfam" id="PF02730">
    <property type="entry name" value="AFOR_N"/>
    <property type="match status" value="1"/>
</dbReference>
<dbReference type="Gene3D" id="1.10.569.10">
    <property type="entry name" value="Aldehyde Ferredoxin Oxidoreductase Protein, subunit A, domain 2"/>
    <property type="match status" value="1"/>
</dbReference>
<dbReference type="Gene3D" id="1.10.599.10">
    <property type="entry name" value="Aldehyde Ferredoxin Oxidoreductase Protein, subunit A, domain 3"/>
    <property type="match status" value="1"/>
</dbReference>
<dbReference type="Pfam" id="PF01314">
    <property type="entry name" value="AFOR_C"/>
    <property type="match status" value="1"/>
</dbReference>
<dbReference type="GO" id="GO:0009055">
    <property type="term" value="F:electron transfer activity"/>
    <property type="evidence" value="ECO:0007669"/>
    <property type="project" value="InterPro"/>
</dbReference>
<name>D1YWA8_METPS</name>
<reference evidence="11" key="3">
    <citation type="journal article" date="2011" name="PLoS ONE">
        <title>Genome sequence of a mesophilic hydrogenotrophic methanogen Methanocella paludicola, the first cultivated representative of the order Methanocellales.</title>
        <authorList>
            <person name="Sakai S."/>
            <person name="Takaki Y."/>
            <person name="Shimamura S."/>
            <person name="Sekine M."/>
            <person name="Tajima T."/>
            <person name="Kosugi H."/>
            <person name="Ichikawa N."/>
            <person name="Tasumi E."/>
            <person name="Hiraki A.T."/>
            <person name="Shimizu A."/>
            <person name="Kato Y."/>
            <person name="Nishiko R."/>
            <person name="Mori K."/>
            <person name="Fujita N."/>
            <person name="Imachi H."/>
            <person name="Takai K."/>
        </authorList>
    </citation>
    <scope>NUCLEOTIDE SEQUENCE [LARGE SCALE GENOMIC DNA]</scope>
    <source>
        <strain evidence="11">DSM 17711 / JCM 13418 / NBRC 101707 / SANAE</strain>
    </source>
</reference>
<dbReference type="STRING" id="304371.MCP_0658"/>
<dbReference type="KEGG" id="mpd:MCP_0658"/>
<evidence type="ECO:0000259" key="9">
    <source>
        <dbReference type="SMART" id="SM00790"/>
    </source>
</evidence>
<dbReference type="SUPFAM" id="SSF48310">
    <property type="entry name" value="Aldehyde ferredoxin oxidoreductase, C-terminal domains"/>
    <property type="match status" value="1"/>
</dbReference>
<keyword evidence="4" id="KW-0479">Metal-binding</keyword>
<dbReference type="AlphaFoldDB" id="D1YWA8"/>
<organism evidence="10 11">
    <name type="scientific">Methanocella paludicola (strain DSM 17711 / JCM 13418 / NBRC 101707 / SANAE)</name>
    <dbReference type="NCBI Taxonomy" id="304371"/>
    <lineage>
        <taxon>Archaea</taxon>
        <taxon>Methanobacteriati</taxon>
        <taxon>Methanobacteriota</taxon>
        <taxon>Stenosarchaea group</taxon>
        <taxon>Methanomicrobia</taxon>
        <taxon>Methanocellales</taxon>
        <taxon>Methanocellaceae</taxon>
        <taxon>Methanocella</taxon>
    </lineage>
</organism>
<dbReference type="OrthoDB" id="30771at2157"/>
<protein>
    <submittedName>
        <fullName evidence="10">Tungsten-containing aldehyde ferredoxin oxidoreductase</fullName>
    </submittedName>
</protein>
<evidence type="ECO:0000256" key="5">
    <source>
        <dbReference type="ARBA" id="ARBA00023002"/>
    </source>
</evidence>
<keyword evidence="3" id="KW-0004">4Fe-4S</keyword>
<dbReference type="Gene3D" id="3.60.9.10">
    <property type="entry name" value="Aldehyde ferredoxin oxidoreductase, N-terminal domain"/>
    <property type="match status" value="1"/>
</dbReference>
<dbReference type="PANTHER" id="PTHR30038">
    <property type="entry name" value="ALDEHYDE FERREDOXIN OXIDOREDUCTASE"/>
    <property type="match status" value="1"/>
</dbReference>
<keyword evidence="7" id="KW-0411">Iron-sulfur</keyword>
<evidence type="ECO:0000256" key="7">
    <source>
        <dbReference type="ARBA" id="ARBA00023014"/>
    </source>
</evidence>
<evidence type="ECO:0000256" key="2">
    <source>
        <dbReference type="ARBA" id="ARBA00011032"/>
    </source>
</evidence>
<dbReference type="InterPro" id="IPR013984">
    <property type="entry name" value="Ald_Fedxn_OxRdtase_dom2"/>
</dbReference>
<dbReference type="EMBL" id="AP011532">
    <property type="protein sequence ID" value="BAI60730.1"/>
    <property type="molecule type" value="Genomic_DNA"/>
</dbReference>
<reference evidence="10 11" key="1">
    <citation type="journal article" date="2007" name="Appl. Environ. Microbiol.">
        <title>Isolation of key methanogens for global methane emission from rice paddy fields: a novel isolate affiliated with the clone cluster rice cluster I.</title>
        <authorList>
            <person name="Sakai S."/>
            <person name="Imachi H."/>
            <person name="Sekiguchi Y."/>
            <person name="Ohashi A."/>
            <person name="Harada H."/>
            <person name="Kamagata Y."/>
        </authorList>
    </citation>
    <scope>NUCLEOTIDE SEQUENCE [LARGE SCALE GENOMIC DNA]</scope>
    <source>
        <strain evidence="11">DSM 17711 / JCM 13418 / NBRC 101707 / SANAE</strain>
    </source>
</reference>
<dbReference type="Proteomes" id="UP000001882">
    <property type="component" value="Chromosome"/>
</dbReference>